<sequence>MPDDDLQADMYELADWLFGAAGYAWYEVSNWARVDGTGAPDPRHRSRHNAAYWTGEDWWGVGPGAHSHVGGVRWWNARHPAAYAERVLAGLSPAVGREVLAPATRHLERVLLETRIREGLSTAVLSPDARTAVAGLIADGLVDPAAALRGRVELTIRGRLLADDVVRRLT</sequence>
<reference evidence="2" key="1">
    <citation type="journal article" date="2019" name="Int. J. Syst. Evol. Microbiol.">
        <title>The Global Catalogue of Microorganisms (GCM) 10K type strain sequencing project: providing services to taxonomists for standard genome sequencing and annotation.</title>
        <authorList>
            <consortium name="The Broad Institute Genomics Platform"/>
            <consortium name="The Broad Institute Genome Sequencing Center for Infectious Disease"/>
            <person name="Wu L."/>
            <person name="Ma J."/>
        </authorList>
    </citation>
    <scope>NUCLEOTIDE SEQUENCE [LARGE SCALE GENOMIC DNA]</scope>
    <source>
        <strain evidence="2">NBRC 108725</strain>
    </source>
</reference>
<evidence type="ECO:0000313" key="2">
    <source>
        <dbReference type="Proteomes" id="UP001321498"/>
    </source>
</evidence>
<dbReference type="SUPFAM" id="SSF102114">
    <property type="entry name" value="Radical SAM enzymes"/>
    <property type="match status" value="1"/>
</dbReference>
<name>A0ABM8GEB8_9MICO</name>
<keyword evidence="2" id="KW-1185">Reference proteome</keyword>
<dbReference type="EMBL" id="AP027731">
    <property type="protein sequence ID" value="BDZ46634.1"/>
    <property type="molecule type" value="Genomic_DNA"/>
</dbReference>
<evidence type="ECO:0008006" key="3">
    <source>
        <dbReference type="Google" id="ProtNLM"/>
    </source>
</evidence>
<protein>
    <recommendedName>
        <fullName evidence="3">HemN C-terminal domain-containing protein</fullName>
    </recommendedName>
</protein>
<dbReference type="Proteomes" id="UP001321498">
    <property type="component" value="Chromosome"/>
</dbReference>
<accession>A0ABM8GEB8</accession>
<evidence type="ECO:0000313" key="1">
    <source>
        <dbReference type="EMBL" id="BDZ46634.1"/>
    </source>
</evidence>
<dbReference type="InterPro" id="IPR034505">
    <property type="entry name" value="Coproporphyrinogen-III_oxidase"/>
</dbReference>
<gene>
    <name evidence="1" type="ORF">GCM10025866_25430</name>
</gene>
<dbReference type="PANTHER" id="PTHR13932">
    <property type="entry name" value="COPROPORPHYRINIGEN III OXIDASE"/>
    <property type="match status" value="1"/>
</dbReference>
<proteinExistence type="predicted"/>
<dbReference type="PANTHER" id="PTHR13932:SF5">
    <property type="entry name" value="RADICAL S-ADENOSYL METHIONINE DOMAIN-CONTAINING PROTEIN 1, MITOCHONDRIAL"/>
    <property type="match status" value="1"/>
</dbReference>
<dbReference type="InterPro" id="IPR058240">
    <property type="entry name" value="rSAM_sf"/>
</dbReference>
<organism evidence="1 2">
    <name type="scientific">Naasia aerilata</name>
    <dbReference type="NCBI Taxonomy" id="1162966"/>
    <lineage>
        <taxon>Bacteria</taxon>
        <taxon>Bacillati</taxon>
        <taxon>Actinomycetota</taxon>
        <taxon>Actinomycetes</taxon>
        <taxon>Micrococcales</taxon>
        <taxon>Microbacteriaceae</taxon>
        <taxon>Naasia</taxon>
    </lineage>
</organism>